<evidence type="ECO:0000313" key="2">
    <source>
        <dbReference type="Proteomes" id="UP000810207"/>
    </source>
</evidence>
<reference evidence="1 2" key="1">
    <citation type="submission" date="2021-03" db="EMBL/GenBank/DDBJ databases">
        <title>Genomic Encyclopedia of Type Strains, Phase IV (KMG-IV): sequencing the most valuable type-strain genomes for metagenomic binning, comparative biology and taxonomic classification.</title>
        <authorList>
            <person name="Goeker M."/>
        </authorList>
    </citation>
    <scope>NUCLEOTIDE SEQUENCE [LARGE SCALE GENOMIC DNA]</scope>
    <source>
        <strain evidence="1 2">DSM 21292</strain>
    </source>
</reference>
<comment type="caution">
    <text evidence="1">The sequence shown here is derived from an EMBL/GenBank/DDBJ whole genome shotgun (WGS) entry which is preliminary data.</text>
</comment>
<name>A0ABS4RZV5_PAEXY</name>
<gene>
    <name evidence="1" type="ORF">J2Z28_005099</name>
</gene>
<evidence type="ECO:0000313" key="1">
    <source>
        <dbReference type="EMBL" id="MBP2248416.1"/>
    </source>
</evidence>
<proteinExistence type="predicted"/>
<dbReference type="Proteomes" id="UP000810207">
    <property type="component" value="Unassembled WGS sequence"/>
</dbReference>
<accession>A0ABS4RZV5</accession>
<organism evidence="1 2">
    <name type="scientific">Paenibacillus xylanexedens</name>
    <dbReference type="NCBI Taxonomy" id="528191"/>
    <lineage>
        <taxon>Bacteria</taxon>
        <taxon>Bacillati</taxon>
        <taxon>Bacillota</taxon>
        <taxon>Bacilli</taxon>
        <taxon>Bacillales</taxon>
        <taxon>Paenibacillaceae</taxon>
        <taxon>Paenibacillus</taxon>
    </lineage>
</organism>
<dbReference type="EMBL" id="JAGIKV010000023">
    <property type="protein sequence ID" value="MBP2248416.1"/>
    <property type="molecule type" value="Genomic_DNA"/>
</dbReference>
<protein>
    <submittedName>
        <fullName evidence="1">Uncharacterized protein</fullName>
    </submittedName>
</protein>
<keyword evidence="2" id="KW-1185">Reference proteome</keyword>
<sequence length="53" mass="6032">MEEYEKLSGIGYADIEPWIAPVAARKLIADAISEAEKTMLVDEIRRRLHTPFS</sequence>